<organism evidence="5 6">
    <name type="scientific">Xenoophorus captivus</name>
    <dbReference type="NCBI Taxonomy" id="1517983"/>
    <lineage>
        <taxon>Eukaryota</taxon>
        <taxon>Metazoa</taxon>
        <taxon>Chordata</taxon>
        <taxon>Craniata</taxon>
        <taxon>Vertebrata</taxon>
        <taxon>Euteleostomi</taxon>
        <taxon>Actinopterygii</taxon>
        <taxon>Neopterygii</taxon>
        <taxon>Teleostei</taxon>
        <taxon>Neoteleostei</taxon>
        <taxon>Acanthomorphata</taxon>
        <taxon>Ovalentaria</taxon>
        <taxon>Atherinomorphae</taxon>
        <taxon>Cyprinodontiformes</taxon>
        <taxon>Goodeidae</taxon>
        <taxon>Xenoophorus</taxon>
    </lineage>
</organism>
<reference evidence="5 6" key="1">
    <citation type="submission" date="2021-06" db="EMBL/GenBank/DDBJ databases">
        <authorList>
            <person name="Palmer J.M."/>
        </authorList>
    </citation>
    <scope>NUCLEOTIDE SEQUENCE [LARGE SCALE GENOMIC DNA]</scope>
    <source>
        <strain evidence="5 6">XC_2019</strain>
        <tissue evidence="5">Muscle</tissue>
    </source>
</reference>
<dbReference type="InterPro" id="IPR050621">
    <property type="entry name" value="Tudor_domain_containing"/>
</dbReference>
<accession>A0ABV0SFP7</accession>
<dbReference type="Pfam" id="PF00567">
    <property type="entry name" value="TUDOR"/>
    <property type="match status" value="1"/>
</dbReference>
<dbReference type="Gene3D" id="2.30.30.140">
    <property type="match status" value="1"/>
</dbReference>
<proteinExistence type="inferred from homology"/>
<dbReference type="InterPro" id="IPR002999">
    <property type="entry name" value="Tudor"/>
</dbReference>
<evidence type="ECO:0000256" key="3">
    <source>
        <dbReference type="SAM" id="MobiDB-lite"/>
    </source>
</evidence>
<dbReference type="EMBL" id="JAHRIN010079078">
    <property type="protein sequence ID" value="MEQ2219364.1"/>
    <property type="molecule type" value="Genomic_DNA"/>
</dbReference>
<gene>
    <name evidence="5" type="ORF">XENOCAPTIV_016642</name>
</gene>
<evidence type="ECO:0000259" key="4">
    <source>
        <dbReference type="PROSITE" id="PS51644"/>
    </source>
</evidence>
<dbReference type="Proteomes" id="UP001434883">
    <property type="component" value="Unassembled WGS sequence"/>
</dbReference>
<name>A0ABV0SFP7_9TELE</name>
<feature type="region of interest" description="Disordered" evidence="3">
    <location>
        <begin position="52"/>
        <end position="111"/>
    </location>
</feature>
<evidence type="ECO:0000256" key="2">
    <source>
        <dbReference type="ARBA" id="ARBA00013420"/>
    </source>
</evidence>
<protein>
    <recommendedName>
        <fullName evidence="2">Tudor domain-containing protein 5</fullName>
    </recommendedName>
</protein>
<dbReference type="PANTHER" id="PTHR22948">
    <property type="entry name" value="TUDOR DOMAIN CONTAINING PROTEIN"/>
    <property type="match status" value="1"/>
</dbReference>
<comment type="caution">
    <text evidence="5">The sequence shown here is derived from an EMBL/GenBank/DDBJ whole genome shotgun (WGS) entry which is preliminary data.</text>
</comment>
<evidence type="ECO:0000313" key="5">
    <source>
        <dbReference type="EMBL" id="MEQ2219364.1"/>
    </source>
</evidence>
<dbReference type="SUPFAM" id="SSF63748">
    <property type="entry name" value="Tudor/PWWP/MBT"/>
    <property type="match status" value="1"/>
</dbReference>
<evidence type="ECO:0000256" key="1">
    <source>
        <dbReference type="ARBA" id="ARBA00010384"/>
    </source>
</evidence>
<comment type="similarity">
    <text evidence="1">Belongs to the TDRD5 family.</text>
</comment>
<dbReference type="PANTHER" id="PTHR22948:SF19">
    <property type="entry name" value="TUDOR DOMAIN-CONTAINING PROTEIN 5"/>
    <property type="match status" value="1"/>
</dbReference>
<evidence type="ECO:0000313" key="6">
    <source>
        <dbReference type="Proteomes" id="UP001434883"/>
    </source>
</evidence>
<dbReference type="PROSITE" id="PS51644">
    <property type="entry name" value="HTH_OST"/>
    <property type="match status" value="1"/>
</dbReference>
<keyword evidence="6" id="KW-1185">Reference proteome</keyword>
<dbReference type="InterPro" id="IPR025605">
    <property type="entry name" value="OST-HTH/LOTUS_dom"/>
</dbReference>
<feature type="domain" description="HTH OST-type" evidence="4">
    <location>
        <begin position="1"/>
        <end position="46"/>
    </location>
</feature>
<sequence>MRSYGYPLRIHNYGFYSIGEMLEAARDMIAIQQGRLGSVLLLKEHMLPRPLLRPFSSPRRTGPIKPPSVYSHGPSLKNSAIKVPVPTEPPVRQSPLKPPKTALDPDHEVSHGSWKLGMEEKSHGSKPAPREDGGLFHQNVLKLLVIMVQWGSAENNGSTDCVKLPSNSYYFSLEESPWEKGCNNIPSDSENELESSKVSKVQEMIYPAMEVRCRSPVPLDAMQSQRLKPPTRRWPRELVAVFVEQVESPGSFYVRFSETEEACALESLMFDMRRCYSCPEVSERYHLLDLFIRQGQVCCVSPSGKWFYRVVIHRVVNSSHVEVFYADFGDVMLVQTSDLKFLKYACFQGLLHKCS</sequence>